<name>M9MF81_PSEA3</name>
<dbReference type="InterPro" id="IPR020472">
    <property type="entry name" value="WD40_PAC1"/>
</dbReference>
<evidence type="ECO:0000256" key="3">
    <source>
        <dbReference type="ARBA" id="ARBA00022574"/>
    </source>
</evidence>
<protein>
    <recommendedName>
        <fullName evidence="2">Target of rapamycin complex subunit LST8</fullName>
    </recommendedName>
</protein>
<evidence type="ECO:0000313" key="7">
    <source>
        <dbReference type="EMBL" id="GAC75968.1"/>
    </source>
</evidence>
<dbReference type="PANTHER" id="PTHR19842">
    <property type="entry name" value="G BETA-LIKE PROTEIN GBL"/>
    <property type="match status" value="1"/>
</dbReference>
<feature type="repeat" description="WD" evidence="5">
    <location>
        <begin position="329"/>
        <end position="370"/>
    </location>
</feature>
<dbReference type="STRING" id="1151754.M9MF81"/>
<dbReference type="Pfam" id="PF13300">
    <property type="entry name" value="DUF4078"/>
    <property type="match status" value="1"/>
</dbReference>
<feature type="compositionally biased region" description="Basic and acidic residues" evidence="6">
    <location>
        <begin position="465"/>
        <end position="477"/>
    </location>
</feature>
<feature type="compositionally biased region" description="Low complexity" evidence="6">
    <location>
        <begin position="439"/>
        <end position="454"/>
    </location>
</feature>
<dbReference type="PROSITE" id="PS00678">
    <property type="entry name" value="WD_REPEATS_1"/>
    <property type="match status" value="3"/>
</dbReference>
<dbReference type="InterPro" id="IPR001680">
    <property type="entry name" value="WD40_rpt"/>
</dbReference>
<dbReference type="InterPro" id="IPR037588">
    <property type="entry name" value="MLST8"/>
</dbReference>
<dbReference type="PRINTS" id="PR00320">
    <property type="entry name" value="GPROTEINBRPT"/>
</dbReference>
<dbReference type="EMBL" id="DF196785">
    <property type="protein sequence ID" value="GAC75968.1"/>
    <property type="molecule type" value="Genomic_DNA"/>
</dbReference>
<keyword evidence="3 5" id="KW-0853">WD repeat</keyword>
<accession>M9MF81</accession>
<dbReference type="FunFam" id="2.130.10.10:FF:000179">
    <property type="entry name" value="Target of rapamycin complex subunit LST8"/>
    <property type="match status" value="1"/>
</dbReference>
<evidence type="ECO:0000313" key="8">
    <source>
        <dbReference type="Proteomes" id="UP000011976"/>
    </source>
</evidence>
<dbReference type="GO" id="GO:0031932">
    <property type="term" value="C:TORC2 complex"/>
    <property type="evidence" value="ECO:0007669"/>
    <property type="project" value="InterPro"/>
</dbReference>
<dbReference type="PROSITE" id="PS50082">
    <property type="entry name" value="WD_REPEATS_2"/>
    <property type="match status" value="4"/>
</dbReference>
<dbReference type="SUPFAM" id="SSF50998">
    <property type="entry name" value="Quinoprotein alcohol dehydrogenase-like"/>
    <property type="match status" value="1"/>
</dbReference>
<sequence>MAARRAPARMPHGRSPPLNAAEVQHQHQAAQAAQAAQSAQQSQPQDALSVLLVTAGYDHTIRFWEAWSGICSRTIQHPDSQVNRLSISPDKRFLAAAANTHIRLYDCSIASPASIAAANGGGANANVGAPAQPIATLEGHQGNVTGIAWHCDMQWLVSGGEDGLLKIWDLRTSRATRIYDHRGPVNDVVVHPNQGELVSCDQNGSVKVWDLGQNGCSHELVPEEGVPIRSVTVAADGSCLVAGNNTGKVYVWRFVNGSYEPHQQIAPPSPAAAGDFTELQPVTTFQAHEKYLTRVLLSPDVRHLATCSADATVKIWSTSRYEFALEKTLVGHQRWVWDAAFSADSAYLVTASSDHVARLWELASGETVRQYNGHHRAAVCVALNDASLGGPDGSARISRTDLCPCRNQHRRAWGDGKMGGASMSASLLGLKAELERTRASAAAPPRTSSSKPPKFAAKARSLHSPPRDDEVSHDQVRRSLERKARTYAQLSSGKYAGVSHAALLESSIDWTRKVHEHQSSSPPESANHDADPMVEYIDEFGRTRVSHLSEIPRHLLPQEKEEEEEEDENVIYGPAQSFPVYTPAPRVAAKKFDAREEMRYRGAAFYRFSTDQLQRERQMNELAQQHSHTQAIRSSTQRKGGMSLLKTRLAQRAHKVHTERLRILGPAAVHQRSQRIQQARLAALLPPT</sequence>
<feature type="region of interest" description="Disordered" evidence="6">
    <location>
        <begin position="437"/>
        <end position="477"/>
    </location>
</feature>
<organism evidence="7 8">
    <name type="scientific">Pseudozyma antarctica (strain T-34)</name>
    <name type="common">Yeast</name>
    <name type="synonym">Candida antarctica</name>
    <dbReference type="NCBI Taxonomy" id="1151754"/>
    <lineage>
        <taxon>Eukaryota</taxon>
        <taxon>Fungi</taxon>
        <taxon>Dikarya</taxon>
        <taxon>Basidiomycota</taxon>
        <taxon>Ustilaginomycotina</taxon>
        <taxon>Ustilaginomycetes</taxon>
        <taxon>Ustilaginales</taxon>
        <taxon>Ustilaginaceae</taxon>
        <taxon>Moesziomyces</taxon>
    </lineage>
</organism>
<dbReference type="Gene3D" id="2.130.10.10">
    <property type="entry name" value="YVTN repeat-like/Quinoprotein amine dehydrogenase"/>
    <property type="match status" value="1"/>
</dbReference>
<gene>
    <name evidence="7" type="ORF">PANT_19d00042</name>
</gene>
<evidence type="ECO:0000256" key="4">
    <source>
        <dbReference type="ARBA" id="ARBA00022737"/>
    </source>
</evidence>
<feature type="region of interest" description="Disordered" evidence="6">
    <location>
        <begin position="1"/>
        <end position="24"/>
    </location>
</feature>
<dbReference type="GO" id="GO:0031931">
    <property type="term" value="C:TORC1 complex"/>
    <property type="evidence" value="ECO:0007669"/>
    <property type="project" value="InterPro"/>
</dbReference>
<dbReference type="PROSITE" id="PS50294">
    <property type="entry name" value="WD_REPEATS_REGION"/>
    <property type="match status" value="4"/>
</dbReference>
<dbReference type="OrthoDB" id="400at2759"/>
<evidence type="ECO:0000256" key="2">
    <source>
        <dbReference type="ARBA" id="ARBA00018867"/>
    </source>
</evidence>
<dbReference type="GO" id="GO:0032956">
    <property type="term" value="P:regulation of actin cytoskeleton organization"/>
    <property type="evidence" value="ECO:0007669"/>
    <property type="project" value="TreeGrafter"/>
</dbReference>
<feature type="compositionally biased region" description="Low complexity" evidence="6">
    <location>
        <begin position="1"/>
        <end position="10"/>
    </location>
</feature>
<dbReference type="InterPro" id="IPR011047">
    <property type="entry name" value="Quinoprotein_ADH-like_sf"/>
</dbReference>
<keyword evidence="4" id="KW-0677">Repeat</keyword>
<evidence type="ECO:0000256" key="6">
    <source>
        <dbReference type="SAM" id="MobiDB-lite"/>
    </source>
</evidence>
<evidence type="ECO:0000256" key="1">
    <source>
        <dbReference type="ARBA" id="ARBA00009890"/>
    </source>
</evidence>
<proteinExistence type="inferred from homology"/>
<dbReference type="Proteomes" id="UP000011976">
    <property type="component" value="Unassembled WGS sequence"/>
</dbReference>
<dbReference type="SMART" id="SM00320">
    <property type="entry name" value="WD40"/>
    <property type="match status" value="8"/>
</dbReference>
<feature type="repeat" description="WD" evidence="5">
    <location>
        <begin position="178"/>
        <end position="211"/>
    </location>
</feature>
<feature type="repeat" description="WD" evidence="5">
    <location>
        <begin position="137"/>
        <end position="178"/>
    </location>
</feature>
<feature type="repeat" description="WD" evidence="5">
    <location>
        <begin position="285"/>
        <end position="326"/>
    </location>
</feature>
<dbReference type="Pfam" id="PF00400">
    <property type="entry name" value="WD40"/>
    <property type="match status" value="5"/>
</dbReference>
<dbReference type="AlphaFoldDB" id="M9MF81"/>
<dbReference type="GO" id="GO:0031929">
    <property type="term" value="P:TOR signaling"/>
    <property type="evidence" value="ECO:0007669"/>
    <property type="project" value="InterPro"/>
</dbReference>
<comment type="similarity">
    <text evidence="1">Belongs to the WD repeat LST8 family.</text>
</comment>
<reference evidence="8" key="1">
    <citation type="journal article" date="2013" name="Genome Announc.">
        <title>Genome sequence of the basidiomycetous yeast Pseudozyma antarctica T-34, a producer of the glycolipid biosurfactants mannosylerythritol lipids.</title>
        <authorList>
            <person name="Morita T."/>
            <person name="Koike H."/>
            <person name="Koyama Y."/>
            <person name="Hagiwara H."/>
            <person name="Ito E."/>
            <person name="Fukuoka T."/>
            <person name="Imura T."/>
            <person name="Machida M."/>
            <person name="Kitamoto D."/>
        </authorList>
    </citation>
    <scope>NUCLEOTIDE SEQUENCE [LARGE SCALE GENOMIC DNA]</scope>
    <source>
        <strain evidence="8">T-34</strain>
    </source>
</reference>
<dbReference type="InterPro" id="IPR015943">
    <property type="entry name" value="WD40/YVTN_repeat-like_dom_sf"/>
</dbReference>
<dbReference type="PANTHER" id="PTHR19842:SF0">
    <property type="entry name" value="TARGET OF RAPAMYCIN COMPLEX SUBUNIT LST8"/>
    <property type="match status" value="1"/>
</dbReference>
<dbReference type="CDD" id="cd00200">
    <property type="entry name" value="WD40"/>
    <property type="match status" value="1"/>
</dbReference>
<evidence type="ECO:0000256" key="5">
    <source>
        <dbReference type="PROSITE-ProRule" id="PRU00221"/>
    </source>
</evidence>
<dbReference type="InterPro" id="IPR019775">
    <property type="entry name" value="WD40_repeat_CS"/>
</dbReference>